<feature type="compositionally biased region" description="Polar residues" evidence="1">
    <location>
        <begin position="320"/>
        <end position="335"/>
    </location>
</feature>
<reference evidence="3" key="2">
    <citation type="journal article" date="2013" name="Nat. Commun.">
        <title>Genome of the Chinese tree shrew.</title>
        <authorList>
            <person name="Fan Y."/>
            <person name="Huang Z.Y."/>
            <person name="Cao C.C."/>
            <person name="Chen C.S."/>
            <person name="Chen Y.X."/>
            <person name="Fan D.D."/>
            <person name="He J."/>
            <person name="Hou H.L."/>
            <person name="Hu L."/>
            <person name="Hu X.T."/>
            <person name="Jiang X.T."/>
            <person name="Lai R."/>
            <person name="Lang Y.S."/>
            <person name="Liang B."/>
            <person name="Liao S.G."/>
            <person name="Mu D."/>
            <person name="Ma Y.Y."/>
            <person name="Niu Y.Y."/>
            <person name="Sun X.Q."/>
            <person name="Xia J.Q."/>
            <person name="Xiao J."/>
            <person name="Xiong Z.Q."/>
            <person name="Xu L."/>
            <person name="Yang L."/>
            <person name="Zhang Y."/>
            <person name="Zhao W."/>
            <person name="Zhao X.D."/>
            <person name="Zheng Y.T."/>
            <person name="Zhou J.M."/>
            <person name="Zhu Y.B."/>
            <person name="Zhang G.J."/>
            <person name="Wang J."/>
            <person name="Yao Y.G."/>
        </authorList>
    </citation>
    <scope>NUCLEOTIDE SEQUENCE [LARGE SCALE GENOMIC DNA]</scope>
</reference>
<proteinExistence type="predicted"/>
<organism evidence="2 3">
    <name type="scientific">Tupaia chinensis</name>
    <name type="common">Chinese tree shrew</name>
    <name type="synonym">Tupaia belangeri chinensis</name>
    <dbReference type="NCBI Taxonomy" id="246437"/>
    <lineage>
        <taxon>Eukaryota</taxon>
        <taxon>Metazoa</taxon>
        <taxon>Chordata</taxon>
        <taxon>Craniata</taxon>
        <taxon>Vertebrata</taxon>
        <taxon>Euteleostomi</taxon>
        <taxon>Mammalia</taxon>
        <taxon>Eutheria</taxon>
        <taxon>Euarchontoglires</taxon>
        <taxon>Scandentia</taxon>
        <taxon>Tupaiidae</taxon>
        <taxon>Tupaia</taxon>
    </lineage>
</organism>
<dbReference type="EMBL" id="KB369961">
    <property type="protein sequence ID" value="ELV09698.1"/>
    <property type="molecule type" value="Genomic_DNA"/>
</dbReference>
<evidence type="ECO:0000313" key="2">
    <source>
        <dbReference type="EMBL" id="ELV09698.1"/>
    </source>
</evidence>
<dbReference type="InParanoid" id="L8Y050"/>
<dbReference type="SUPFAM" id="SSF54001">
    <property type="entry name" value="Cysteine proteinases"/>
    <property type="match status" value="1"/>
</dbReference>
<dbReference type="GO" id="GO:0016787">
    <property type="term" value="F:hydrolase activity"/>
    <property type="evidence" value="ECO:0007669"/>
    <property type="project" value="UniProtKB-KW"/>
</dbReference>
<evidence type="ECO:0000313" key="3">
    <source>
        <dbReference type="Proteomes" id="UP000011518"/>
    </source>
</evidence>
<evidence type="ECO:0000256" key="1">
    <source>
        <dbReference type="SAM" id="MobiDB-lite"/>
    </source>
</evidence>
<reference evidence="3" key="1">
    <citation type="submission" date="2012-07" db="EMBL/GenBank/DDBJ databases">
        <title>Genome of the Chinese tree shrew, a rising model animal genetically related to primates.</title>
        <authorList>
            <person name="Zhang G."/>
            <person name="Fan Y."/>
            <person name="Yao Y."/>
            <person name="Huang Z."/>
        </authorList>
    </citation>
    <scope>NUCLEOTIDE SEQUENCE [LARGE SCALE GENOMIC DNA]</scope>
</reference>
<feature type="region of interest" description="Disordered" evidence="1">
    <location>
        <begin position="100"/>
        <end position="158"/>
    </location>
</feature>
<dbReference type="Gene3D" id="3.90.70.10">
    <property type="entry name" value="Cysteine proteinases"/>
    <property type="match status" value="1"/>
</dbReference>
<sequence length="454" mass="50740">MIFTAYGKEGVKMNFIDRIFIGELTSTVMCEECANVVNDPFVDISLPIREERNQQIHDRKRVRKFSSGEEKTVVIYRKSENLEISGDSSVFANTVNTESLLNESPTDGSEKEASHSESSVDADSEASESESALQQTVLSRSPSRSCVHPDSQLPLPSASELLHSKETDSDDGMAEAISELHLSSTVTVERDFHKENQPLNVPNNLCFSEEKHMRSHSPQNAFQTLSQSYVTTSKECSIQSCLYQFTSMELLMGNNKLLCENCTEKKQKYQKETSSAGQIDWAALAQAWIAQREASGQQSMVEQPPGMMPNGQDISTMESGPNNHGNFQGDSNFNRMWQPEWGMHQQPPHPPPDQPWMPPTPGPMDIVPPSEDSNSQDSGEFAPDNRHIFNQNNHNFGGPPDNFAVGPVNQFDYQVDFILLIGNQDLQDLQHLPRIEEKGHHHSGIGSVHLLHFL</sequence>
<keyword evidence="2" id="KW-0378">Hydrolase</keyword>
<dbReference type="Proteomes" id="UP000011518">
    <property type="component" value="Unassembled WGS sequence"/>
</dbReference>
<dbReference type="InterPro" id="IPR031937">
    <property type="entry name" value="PNISR"/>
</dbReference>
<dbReference type="PANTHER" id="PTHR31518">
    <property type="entry name" value="ARGININE/SERINE-RICH PROTEIN PNISR"/>
    <property type="match status" value="1"/>
</dbReference>
<dbReference type="AlphaFoldDB" id="L8Y050"/>
<feature type="compositionally biased region" description="Polar residues" evidence="1">
    <location>
        <begin position="133"/>
        <end position="144"/>
    </location>
</feature>
<accession>L8Y050</accession>
<protein>
    <submittedName>
        <fullName evidence="2">Ubiquitin carboxyl-terminal hydrolase 45</fullName>
    </submittedName>
</protein>
<name>L8Y050_TUPCH</name>
<feature type="region of interest" description="Disordered" evidence="1">
    <location>
        <begin position="320"/>
        <end position="401"/>
    </location>
</feature>
<gene>
    <name evidence="2" type="ORF">TREES_T100001352</name>
</gene>
<feature type="compositionally biased region" description="Pro residues" evidence="1">
    <location>
        <begin position="347"/>
        <end position="362"/>
    </location>
</feature>
<dbReference type="STRING" id="246437.L8Y050"/>
<keyword evidence="3" id="KW-1185">Reference proteome</keyword>
<dbReference type="InterPro" id="IPR038765">
    <property type="entry name" value="Papain-like_cys_pep_sf"/>
</dbReference>